<name>A0AAV9WYB5_9PEZI</name>
<sequence>MNHVCRSAVSVGIRQWATLSSTRTSLLFHRLPQASRINSQLQSLQSRRNFWSKLFGRKKASKEVNPEDAKFIYPESLCLYSAGRRTVYVGCMKLISCYPFLMTIFYLGPNLELSWPSLYTFPLAAEYPRFTALSIATLTALPMGMFYLAAPYITHMYVRIPPYARVSKKAVIMWAKSSITKDTKLRIFTMRWLGRPKLVEVPLGELRFCKKRMGCVNLEWRYTQKEKPRVTDFYVERSIGAGRVRHEVFYEIMSMVEQQTMGKVVGEVGELKSVTKGATSSDGNPPVIKFSKKKASKWDNAGKK</sequence>
<keyword evidence="4" id="KW-1185">Reference proteome</keyword>
<feature type="transmembrane region" description="Helical" evidence="2">
    <location>
        <begin position="127"/>
        <end position="150"/>
    </location>
</feature>
<organism evidence="3 4">
    <name type="scientific">Orbilia ellipsospora</name>
    <dbReference type="NCBI Taxonomy" id="2528407"/>
    <lineage>
        <taxon>Eukaryota</taxon>
        <taxon>Fungi</taxon>
        <taxon>Dikarya</taxon>
        <taxon>Ascomycota</taxon>
        <taxon>Pezizomycotina</taxon>
        <taxon>Orbiliomycetes</taxon>
        <taxon>Orbiliales</taxon>
        <taxon>Orbiliaceae</taxon>
        <taxon>Orbilia</taxon>
    </lineage>
</organism>
<evidence type="ECO:0000313" key="3">
    <source>
        <dbReference type="EMBL" id="KAK6528950.1"/>
    </source>
</evidence>
<keyword evidence="2" id="KW-0812">Transmembrane</keyword>
<keyword evidence="2" id="KW-1133">Transmembrane helix</keyword>
<dbReference type="AlphaFoldDB" id="A0AAV9WYB5"/>
<reference evidence="3 4" key="1">
    <citation type="submission" date="2019-10" db="EMBL/GenBank/DDBJ databases">
        <authorList>
            <person name="Palmer J.M."/>
        </authorList>
    </citation>
    <scope>NUCLEOTIDE SEQUENCE [LARGE SCALE GENOMIC DNA]</scope>
    <source>
        <strain evidence="3 4">TWF694</strain>
    </source>
</reference>
<gene>
    <name evidence="3" type="ORF">TWF694_004177</name>
</gene>
<feature type="region of interest" description="Disordered" evidence="1">
    <location>
        <begin position="275"/>
        <end position="304"/>
    </location>
</feature>
<keyword evidence="2" id="KW-0472">Membrane</keyword>
<comment type="caution">
    <text evidence="3">The sequence shown here is derived from an EMBL/GenBank/DDBJ whole genome shotgun (WGS) entry which is preliminary data.</text>
</comment>
<dbReference type="Proteomes" id="UP001365542">
    <property type="component" value="Unassembled WGS sequence"/>
</dbReference>
<proteinExistence type="predicted"/>
<protein>
    <submittedName>
        <fullName evidence="3">Uncharacterized protein</fullName>
    </submittedName>
</protein>
<evidence type="ECO:0000313" key="4">
    <source>
        <dbReference type="Proteomes" id="UP001365542"/>
    </source>
</evidence>
<evidence type="ECO:0000256" key="1">
    <source>
        <dbReference type="SAM" id="MobiDB-lite"/>
    </source>
</evidence>
<evidence type="ECO:0000256" key="2">
    <source>
        <dbReference type="SAM" id="Phobius"/>
    </source>
</evidence>
<dbReference type="EMBL" id="JAVHJO010000014">
    <property type="protein sequence ID" value="KAK6528950.1"/>
    <property type="molecule type" value="Genomic_DNA"/>
</dbReference>
<accession>A0AAV9WYB5</accession>
<feature type="transmembrane region" description="Helical" evidence="2">
    <location>
        <begin position="87"/>
        <end position="107"/>
    </location>
</feature>